<reference evidence="3 4" key="1">
    <citation type="submission" date="2020-05" db="EMBL/GenBank/DDBJ databases">
        <authorList>
            <person name="Niu N."/>
        </authorList>
    </citation>
    <scope>NUCLEOTIDE SEQUENCE [LARGE SCALE GENOMIC DNA]</scope>
    <source>
        <strain evidence="3 4">LMG10982</strain>
    </source>
</reference>
<dbReference type="Gene3D" id="3.40.50.2000">
    <property type="entry name" value="Glycogen Phosphorylase B"/>
    <property type="match status" value="2"/>
</dbReference>
<dbReference type="GO" id="GO:0008713">
    <property type="term" value="F:ADP-heptose-lipopolysaccharide heptosyltransferase activity"/>
    <property type="evidence" value="ECO:0007669"/>
    <property type="project" value="TreeGrafter"/>
</dbReference>
<dbReference type="InterPro" id="IPR002201">
    <property type="entry name" value="Glyco_trans_9"/>
</dbReference>
<dbReference type="Proteomes" id="UP000541421">
    <property type="component" value="Unassembled WGS sequence"/>
</dbReference>
<evidence type="ECO:0000313" key="4">
    <source>
        <dbReference type="Proteomes" id="UP000541421"/>
    </source>
</evidence>
<comment type="caution">
    <text evidence="3">The sequence shown here is derived from an EMBL/GenBank/DDBJ whole genome shotgun (WGS) entry which is preliminary data.</text>
</comment>
<keyword evidence="1" id="KW-0328">Glycosyltransferase</keyword>
<proteinExistence type="predicted"/>
<dbReference type="AlphaFoldDB" id="A0A7Y4LAZ4"/>
<dbReference type="PANTHER" id="PTHR30160">
    <property type="entry name" value="TETRAACYLDISACCHARIDE 4'-KINASE-RELATED"/>
    <property type="match status" value="1"/>
</dbReference>
<gene>
    <name evidence="3" type="ORF">HKX40_02355</name>
</gene>
<sequence>MKKLLVVRNDKLGDFMLVWPALAMLRYSALDWHITALVPHYTESLARYCPYIDDIIIDAGKNADKAAQRATLAEIKKAKFDASINFFSDSYNALTVFKAGIPLRVAPATKFIQFLYNQRITQRRSRSLKPEYEYNLDLARAFLTKQGITIRELPPPYLSFPSDVLAQQRQKLVQQLHISADCPWVFVHAGSGGSANNLSLDQYAKLVNAILKDTTVTVVLTAGPGETEKAQQLQAKVQSTMNHRVVIYDKNDGLVDFAQSLACASVFIAGSTGPLHICGALNIPTIGFYPSKRSATPLRWQTTNQADKRLAFAPAPGAGTEDDLTTIDMNEVIKASLPFIQQHILAL</sequence>
<dbReference type="GO" id="GO:0009244">
    <property type="term" value="P:lipopolysaccharide core region biosynthetic process"/>
    <property type="evidence" value="ECO:0007669"/>
    <property type="project" value="TreeGrafter"/>
</dbReference>
<dbReference type="PANTHER" id="PTHR30160:SF15">
    <property type="entry name" value="GLYCOSYLTRANSFERASE HI_0523-RELATED"/>
    <property type="match status" value="1"/>
</dbReference>
<dbReference type="GO" id="GO:0005829">
    <property type="term" value="C:cytosol"/>
    <property type="evidence" value="ECO:0007669"/>
    <property type="project" value="TreeGrafter"/>
</dbReference>
<dbReference type="RefSeq" id="WP_171587971.1">
    <property type="nucleotide sequence ID" value="NZ_JABGBO010000002.1"/>
</dbReference>
<evidence type="ECO:0000256" key="1">
    <source>
        <dbReference type="ARBA" id="ARBA00022676"/>
    </source>
</evidence>
<keyword evidence="2 3" id="KW-0808">Transferase</keyword>
<dbReference type="InterPro" id="IPR051199">
    <property type="entry name" value="LPS_LOS_Heptosyltrfase"/>
</dbReference>
<dbReference type="SUPFAM" id="SSF53756">
    <property type="entry name" value="UDP-Glycosyltransferase/glycogen phosphorylase"/>
    <property type="match status" value="1"/>
</dbReference>
<keyword evidence="4" id="KW-1185">Reference proteome</keyword>
<dbReference type="Pfam" id="PF01075">
    <property type="entry name" value="Glyco_transf_9"/>
    <property type="match status" value="1"/>
</dbReference>
<evidence type="ECO:0000256" key="2">
    <source>
        <dbReference type="ARBA" id="ARBA00022679"/>
    </source>
</evidence>
<evidence type="ECO:0000313" key="3">
    <source>
        <dbReference type="EMBL" id="NOL48986.1"/>
    </source>
</evidence>
<dbReference type="CDD" id="cd03789">
    <property type="entry name" value="GT9_LPS_heptosyltransferase"/>
    <property type="match status" value="1"/>
</dbReference>
<protein>
    <submittedName>
        <fullName evidence="3">Glycosyltransferase family 9 protein</fullName>
    </submittedName>
</protein>
<dbReference type="EMBL" id="JABGBO010000002">
    <property type="protein sequence ID" value="NOL48986.1"/>
    <property type="molecule type" value="Genomic_DNA"/>
</dbReference>
<organism evidence="3 4">
    <name type="scientific">Pelistega europaea</name>
    <dbReference type="NCBI Taxonomy" id="106147"/>
    <lineage>
        <taxon>Bacteria</taxon>
        <taxon>Pseudomonadati</taxon>
        <taxon>Pseudomonadota</taxon>
        <taxon>Betaproteobacteria</taxon>
        <taxon>Burkholderiales</taxon>
        <taxon>Alcaligenaceae</taxon>
        <taxon>Pelistega</taxon>
    </lineage>
</organism>
<name>A0A7Y4LAZ4_9BURK</name>
<accession>A0A7Y4LAZ4</accession>